<dbReference type="Proteomes" id="UP001152300">
    <property type="component" value="Unassembled WGS sequence"/>
</dbReference>
<evidence type="ECO:0000313" key="3">
    <source>
        <dbReference type="EMBL" id="KAJ8062074.1"/>
    </source>
</evidence>
<keyword evidence="4" id="KW-1185">Reference proteome</keyword>
<evidence type="ECO:0000313" key="4">
    <source>
        <dbReference type="Proteomes" id="UP001152300"/>
    </source>
</evidence>
<proteinExistence type="predicted"/>
<name>A0A9X0DGI1_9HELO</name>
<evidence type="ECO:0000259" key="2">
    <source>
        <dbReference type="Pfam" id="PF20150"/>
    </source>
</evidence>
<reference evidence="3" key="1">
    <citation type="submission" date="2022-11" db="EMBL/GenBank/DDBJ databases">
        <title>Genome Resource of Sclerotinia nivalis Strain SnTB1, a Plant Pathogen Isolated from American Ginseng.</title>
        <authorList>
            <person name="Fan S."/>
        </authorList>
    </citation>
    <scope>NUCLEOTIDE SEQUENCE</scope>
    <source>
        <strain evidence="3">SnTB1</strain>
    </source>
</reference>
<evidence type="ECO:0000256" key="1">
    <source>
        <dbReference type="SAM" id="MobiDB-lite"/>
    </source>
</evidence>
<gene>
    <name evidence="3" type="ORF">OCU04_009853</name>
</gene>
<dbReference type="Pfam" id="PF20150">
    <property type="entry name" value="2EXR"/>
    <property type="match status" value="1"/>
</dbReference>
<comment type="caution">
    <text evidence="3">The sequence shown here is derived from an EMBL/GenBank/DDBJ whole genome shotgun (WGS) entry which is preliminary data.</text>
</comment>
<feature type="domain" description="2EXR" evidence="2">
    <location>
        <begin position="83"/>
        <end position="168"/>
    </location>
</feature>
<feature type="compositionally biased region" description="Basic and acidic residues" evidence="1">
    <location>
        <begin position="344"/>
        <end position="360"/>
    </location>
</feature>
<dbReference type="PANTHER" id="PTHR35910">
    <property type="entry name" value="2EXR DOMAIN-CONTAINING PROTEIN"/>
    <property type="match status" value="1"/>
</dbReference>
<accession>A0A9X0DGI1</accession>
<dbReference type="OrthoDB" id="3561261at2759"/>
<dbReference type="InterPro" id="IPR045518">
    <property type="entry name" value="2EXR"/>
</dbReference>
<dbReference type="AlphaFoldDB" id="A0A9X0DGI1"/>
<dbReference type="PANTHER" id="PTHR35910:SF6">
    <property type="entry name" value="2EXR DOMAIN-CONTAINING PROTEIN"/>
    <property type="match status" value="1"/>
</dbReference>
<sequence>MITYGINNMDLPICINGVHTRHEDLWSLIHNLRNKRLQPIFRGPMRERERLFVGLIRANWQIYLRCIQSLKSKNLKSIVSLKRFSQLPAEIQDLIWEFSLPGSRILYLPIDARNRYDINGQSFPSSFEFAKYYNPPNPSALRTCRASRAVALKRYRIIPGPPSRLVYADFPGGDIIYLDRNNCKLFNGWEWRPSVSQTSMNKDIVERVALSGDAINVHYLEIEKSLQKLTNIKQILLDTSKKSFNGDQWSHGPGIIRVEDLVEYDQSDFNHQRAEWARKRILNERTENDVTKGLRQSELISTSMMPNVPKDDWLVDLAECDDTIPLLKEFNVKLPISEPSNVAKETRAERYERRSNRKDS</sequence>
<protein>
    <recommendedName>
        <fullName evidence="2">2EXR domain-containing protein</fullName>
    </recommendedName>
</protein>
<dbReference type="EMBL" id="JAPEIS010000011">
    <property type="protein sequence ID" value="KAJ8062074.1"/>
    <property type="molecule type" value="Genomic_DNA"/>
</dbReference>
<organism evidence="3 4">
    <name type="scientific">Sclerotinia nivalis</name>
    <dbReference type="NCBI Taxonomy" id="352851"/>
    <lineage>
        <taxon>Eukaryota</taxon>
        <taxon>Fungi</taxon>
        <taxon>Dikarya</taxon>
        <taxon>Ascomycota</taxon>
        <taxon>Pezizomycotina</taxon>
        <taxon>Leotiomycetes</taxon>
        <taxon>Helotiales</taxon>
        <taxon>Sclerotiniaceae</taxon>
        <taxon>Sclerotinia</taxon>
    </lineage>
</organism>
<feature type="region of interest" description="Disordered" evidence="1">
    <location>
        <begin position="338"/>
        <end position="360"/>
    </location>
</feature>